<feature type="transmembrane region" description="Helical" evidence="1">
    <location>
        <begin position="304"/>
        <end position="325"/>
    </location>
</feature>
<keyword evidence="1" id="KW-0472">Membrane</keyword>
<organism evidence="3 4">
    <name type="scientific">Recurvomyces mirabilis</name>
    <dbReference type="NCBI Taxonomy" id="574656"/>
    <lineage>
        <taxon>Eukaryota</taxon>
        <taxon>Fungi</taxon>
        <taxon>Dikarya</taxon>
        <taxon>Ascomycota</taxon>
        <taxon>Pezizomycotina</taxon>
        <taxon>Dothideomycetes</taxon>
        <taxon>Dothideomycetidae</taxon>
        <taxon>Mycosphaerellales</taxon>
        <taxon>Teratosphaeriaceae</taxon>
        <taxon>Recurvomyces</taxon>
    </lineage>
</organism>
<keyword evidence="1" id="KW-1133">Transmembrane helix</keyword>
<keyword evidence="4" id="KW-1185">Reference proteome</keyword>
<evidence type="ECO:0000313" key="4">
    <source>
        <dbReference type="Proteomes" id="UP001274830"/>
    </source>
</evidence>
<dbReference type="AlphaFoldDB" id="A0AAE0WSL2"/>
<dbReference type="Proteomes" id="UP001274830">
    <property type="component" value="Unassembled WGS sequence"/>
</dbReference>
<reference evidence="3" key="1">
    <citation type="submission" date="2023-07" db="EMBL/GenBank/DDBJ databases">
        <title>Black Yeasts Isolated from many extreme environments.</title>
        <authorList>
            <person name="Coleine C."/>
            <person name="Stajich J.E."/>
            <person name="Selbmann L."/>
        </authorList>
    </citation>
    <scope>NUCLEOTIDE SEQUENCE</scope>
    <source>
        <strain evidence="3">CCFEE 5485</strain>
    </source>
</reference>
<dbReference type="InterPro" id="IPR002656">
    <property type="entry name" value="Acyl_transf_3_dom"/>
</dbReference>
<protein>
    <recommendedName>
        <fullName evidence="2">Acyltransferase 3 domain-containing protein</fullName>
    </recommendedName>
</protein>
<dbReference type="GO" id="GO:0016747">
    <property type="term" value="F:acyltransferase activity, transferring groups other than amino-acyl groups"/>
    <property type="evidence" value="ECO:0007669"/>
    <property type="project" value="InterPro"/>
</dbReference>
<feature type="transmembrane region" description="Helical" evidence="1">
    <location>
        <begin position="385"/>
        <end position="404"/>
    </location>
</feature>
<feature type="transmembrane region" description="Helical" evidence="1">
    <location>
        <begin position="110"/>
        <end position="131"/>
    </location>
</feature>
<keyword evidence="1" id="KW-0812">Transmembrane</keyword>
<gene>
    <name evidence="3" type="ORF">LTR78_003273</name>
</gene>
<sequence>MAMSPLDAADAEKALHELESFLEKPQSRKHNRTVSFGKLDLPEYSVKKDVKANLSRTAYLDGLRGFAALLVYSLHHQVWAHSGMGGEFILENAFGWDHKYYFVCFPGIRILFSGGHLAVAIFFVISGYVLTAKPLRLLQARESAQLADNLSSALFRRWIRLFIPVIATTFLWMTSWHLFGIKSSNPIAAPPERTYLDEVWKWYCDFKNYSFIFTGDAWNAYNDHTWSIPMEFRGSIVVYTASLAFSRFKTDKRLLCEVGLIWYFLWIVDGWFCALFMVGMLLADLDLLAEKDRLPAVLARLRPFKLPLCYLMFFAALYLGGVPSITNDLSHLRDSPGWHFLSYLKPQAVYDFRWFFRFWAASLMVACIPHIAWLKAFFETTFCRYLGRISFGFYLVHGPVLWTVGDRLYAAVGRVREGHVGVVPTWINLFPFSGWGPFGLELNYLVPHLILLPLTLCLAEAITKLIDEPSVKFAQWAFGQDVAAPKKADP</sequence>
<evidence type="ECO:0000256" key="1">
    <source>
        <dbReference type="SAM" id="Phobius"/>
    </source>
</evidence>
<dbReference type="Pfam" id="PF01757">
    <property type="entry name" value="Acyl_transf_3"/>
    <property type="match status" value="1"/>
</dbReference>
<comment type="caution">
    <text evidence="3">The sequence shown here is derived from an EMBL/GenBank/DDBJ whole genome shotgun (WGS) entry which is preliminary data.</text>
</comment>
<feature type="transmembrane region" description="Helical" evidence="1">
    <location>
        <begin position="354"/>
        <end position="373"/>
    </location>
</feature>
<dbReference type="PANTHER" id="PTHR23028:SF125">
    <property type="entry name" value="ACYLTRANSFERASE"/>
    <property type="match status" value="1"/>
</dbReference>
<dbReference type="PANTHER" id="PTHR23028">
    <property type="entry name" value="ACETYLTRANSFERASE"/>
    <property type="match status" value="1"/>
</dbReference>
<accession>A0AAE0WSL2</accession>
<feature type="transmembrane region" description="Helical" evidence="1">
    <location>
        <begin position="158"/>
        <end position="179"/>
    </location>
</feature>
<evidence type="ECO:0000259" key="2">
    <source>
        <dbReference type="Pfam" id="PF01757"/>
    </source>
</evidence>
<evidence type="ECO:0000313" key="3">
    <source>
        <dbReference type="EMBL" id="KAK3677068.1"/>
    </source>
</evidence>
<dbReference type="InterPro" id="IPR050879">
    <property type="entry name" value="Acyltransferase_3"/>
</dbReference>
<name>A0AAE0WSL2_9PEZI</name>
<dbReference type="EMBL" id="JAUTXT010000008">
    <property type="protein sequence ID" value="KAK3677068.1"/>
    <property type="molecule type" value="Genomic_DNA"/>
</dbReference>
<feature type="transmembrane region" description="Helical" evidence="1">
    <location>
        <begin position="260"/>
        <end position="283"/>
    </location>
</feature>
<feature type="domain" description="Acyltransferase 3" evidence="2">
    <location>
        <begin position="58"/>
        <end position="418"/>
    </location>
</feature>
<proteinExistence type="predicted"/>